<dbReference type="AlphaFoldDB" id="A0A2J6QBD4"/>
<gene>
    <name evidence="2" type="ORF">NA56DRAFT_746601</name>
</gene>
<dbReference type="Pfam" id="PF20150">
    <property type="entry name" value="2EXR"/>
    <property type="match status" value="1"/>
</dbReference>
<name>A0A2J6QBD4_9HELO</name>
<dbReference type="Proteomes" id="UP000235672">
    <property type="component" value="Unassembled WGS sequence"/>
</dbReference>
<evidence type="ECO:0000313" key="3">
    <source>
        <dbReference type="Proteomes" id="UP000235672"/>
    </source>
</evidence>
<keyword evidence="3" id="KW-1185">Reference proteome</keyword>
<feature type="domain" description="2EXR" evidence="1">
    <location>
        <begin position="77"/>
        <end position="165"/>
    </location>
</feature>
<protein>
    <recommendedName>
        <fullName evidence="1">2EXR domain-containing protein</fullName>
    </recommendedName>
</protein>
<sequence length="381" mass="43543">MDPNSEPSSVSLSTKVSVQDVQEAGDLQKGVFVSAELLPSLLSMVNGLQDSVSTSQTQLSSVQHDLSTFRQNCGSVFMLFPKMPLELRQKVWYFAYRAPQLHILSDWDASRSELNSVFNSCSEAREVGQSLELDYFVWGNREELADGNRITGNIRNYVNLDIDTLWVTIADPYLDLPENIMLVCGKCHRFWYMGGWEVKKCCQSCLVQVCSSTPWEVKRLAINFRDWMKVGVLSDISVGSLRGLLHLKVNELLFVVGDFEQFARTRDINFVAPSQPRASMSNAFSQYEKRDRTAYLKTWPEMEEDLQGEMRDFKAKRAAEREAFKIKCEEEGINFEDSSGCPYDLSGWKIPKVRFVEVRSASRKWVVAPAEEATTRFVRWP</sequence>
<reference evidence="2 3" key="1">
    <citation type="submission" date="2016-05" db="EMBL/GenBank/DDBJ databases">
        <title>A degradative enzymes factory behind the ericoid mycorrhizal symbiosis.</title>
        <authorList>
            <consortium name="DOE Joint Genome Institute"/>
            <person name="Martino E."/>
            <person name="Morin E."/>
            <person name="Grelet G."/>
            <person name="Kuo A."/>
            <person name="Kohler A."/>
            <person name="Daghino S."/>
            <person name="Barry K."/>
            <person name="Choi C."/>
            <person name="Cichocki N."/>
            <person name="Clum A."/>
            <person name="Copeland A."/>
            <person name="Hainaut M."/>
            <person name="Haridas S."/>
            <person name="Labutti K."/>
            <person name="Lindquist E."/>
            <person name="Lipzen A."/>
            <person name="Khouja H.-R."/>
            <person name="Murat C."/>
            <person name="Ohm R."/>
            <person name="Olson A."/>
            <person name="Spatafora J."/>
            <person name="Veneault-Fourrey C."/>
            <person name="Henrissat B."/>
            <person name="Grigoriev I."/>
            <person name="Martin F."/>
            <person name="Perotto S."/>
        </authorList>
    </citation>
    <scope>NUCLEOTIDE SEQUENCE [LARGE SCALE GENOMIC DNA]</scope>
    <source>
        <strain evidence="2 3">UAMH 7357</strain>
    </source>
</reference>
<proteinExistence type="predicted"/>
<dbReference type="InterPro" id="IPR045518">
    <property type="entry name" value="2EXR"/>
</dbReference>
<dbReference type="PANTHER" id="PTHR35910">
    <property type="entry name" value="2EXR DOMAIN-CONTAINING PROTEIN"/>
    <property type="match status" value="1"/>
</dbReference>
<organism evidence="2 3">
    <name type="scientific">Hyaloscypha hepaticicola</name>
    <dbReference type="NCBI Taxonomy" id="2082293"/>
    <lineage>
        <taxon>Eukaryota</taxon>
        <taxon>Fungi</taxon>
        <taxon>Dikarya</taxon>
        <taxon>Ascomycota</taxon>
        <taxon>Pezizomycotina</taxon>
        <taxon>Leotiomycetes</taxon>
        <taxon>Helotiales</taxon>
        <taxon>Hyaloscyphaceae</taxon>
        <taxon>Hyaloscypha</taxon>
    </lineage>
</organism>
<dbReference type="PANTHER" id="PTHR35910:SF6">
    <property type="entry name" value="2EXR DOMAIN-CONTAINING PROTEIN"/>
    <property type="match status" value="1"/>
</dbReference>
<dbReference type="EMBL" id="KZ613474">
    <property type="protein sequence ID" value="PMD23580.1"/>
    <property type="molecule type" value="Genomic_DNA"/>
</dbReference>
<evidence type="ECO:0000259" key="1">
    <source>
        <dbReference type="Pfam" id="PF20150"/>
    </source>
</evidence>
<dbReference type="OrthoDB" id="3553969at2759"/>
<accession>A0A2J6QBD4</accession>
<evidence type="ECO:0000313" key="2">
    <source>
        <dbReference type="EMBL" id="PMD23580.1"/>
    </source>
</evidence>